<gene>
    <name evidence="1" type="ORF">GYMLUDRAFT_249962</name>
</gene>
<dbReference type="EMBL" id="KN834822">
    <property type="protein sequence ID" value="KIK53926.1"/>
    <property type="molecule type" value="Genomic_DNA"/>
</dbReference>
<dbReference type="AlphaFoldDB" id="A0A0D0BGT5"/>
<dbReference type="HOGENOM" id="CLU_2705060_0_0_1"/>
<dbReference type="Proteomes" id="UP000053593">
    <property type="component" value="Unassembled WGS sequence"/>
</dbReference>
<organism evidence="1 2">
    <name type="scientific">Collybiopsis luxurians FD-317 M1</name>
    <dbReference type="NCBI Taxonomy" id="944289"/>
    <lineage>
        <taxon>Eukaryota</taxon>
        <taxon>Fungi</taxon>
        <taxon>Dikarya</taxon>
        <taxon>Basidiomycota</taxon>
        <taxon>Agaricomycotina</taxon>
        <taxon>Agaricomycetes</taxon>
        <taxon>Agaricomycetidae</taxon>
        <taxon>Agaricales</taxon>
        <taxon>Marasmiineae</taxon>
        <taxon>Omphalotaceae</taxon>
        <taxon>Collybiopsis</taxon>
        <taxon>Collybiopsis luxurians</taxon>
    </lineage>
</organism>
<evidence type="ECO:0000313" key="2">
    <source>
        <dbReference type="Proteomes" id="UP000053593"/>
    </source>
</evidence>
<reference evidence="1 2" key="1">
    <citation type="submission" date="2014-04" db="EMBL/GenBank/DDBJ databases">
        <title>Evolutionary Origins and Diversification of the Mycorrhizal Mutualists.</title>
        <authorList>
            <consortium name="DOE Joint Genome Institute"/>
            <consortium name="Mycorrhizal Genomics Consortium"/>
            <person name="Kohler A."/>
            <person name="Kuo A."/>
            <person name="Nagy L.G."/>
            <person name="Floudas D."/>
            <person name="Copeland A."/>
            <person name="Barry K.W."/>
            <person name="Cichocki N."/>
            <person name="Veneault-Fourrey C."/>
            <person name="LaButti K."/>
            <person name="Lindquist E.A."/>
            <person name="Lipzen A."/>
            <person name="Lundell T."/>
            <person name="Morin E."/>
            <person name="Murat C."/>
            <person name="Riley R."/>
            <person name="Ohm R."/>
            <person name="Sun H."/>
            <person name="Tunlid A."/>
            <person name="Henrissat B."/>
            <person name="Grigoriev I.V."/>
            <person name="Hibbett D.S."/>
            <person name="Martin F."/>
        </authorList>
    </citation>
    <scope>NUCLEOTIDE SEQUENCE [LARGE SCALE GENOMIC DNA]</scope>
    <source>
        <strain evidence="1 2">FD-317 M1</strain>
    </source>
</reference>
<protein>
    <submittedName>
        <fullName evidence="1">Uncharacterized protein</fullName>
    </submittedName>
</protein>
<dbReference type="OrthoDB" id="3252187at2759"/>
<sequence length="73" mass="8179">MSVLNPYGWIPEDMFGFDMLINGIQGEELSQFAMSNEELEGFGVDWDGLQGEVLLRSLQAYYGSEGSGSWLEH</sequence>
<proteinExistence type="predicted"/>
<keyword evidence="2" id="KW-1185">Reference proteome</keyword>
<accession>A0A0D0BGT5</accession>
<name>A0A0D0BGT5_9AGAR</name>
<evidence type="ECO:0000313" key="1">
    <source>
        <dbReference type="EMBL" id="KIK53926.1"/>
    </source>
</evidence>